<dbReference type="Proteomes" id="UP000194136">
    <property type="component" value="Chromosome 1"/>
</dbReference>
<sequence>MMKSIRYRQNYKYHVYTRNDRGLIPALLRDGEYAFKPFGGFLPFEDSEEYQFVKLVSLTAYTVEKEGVEVWEDIRPGYYVLGCYRFGAYFILERNDGLFTLEK</sequence>
<dbReference type="RefSeq" id="WP_157665732.1">
    <property type="nucleotide sequence ID" value="NZ_CP017916.1"/>
</dbReference>
<accession>A0AA34TP14</accession>
<proteinExistence type="predicted"/>
<name>A0AA34TP14_9VIBR</name>
<evidence type="ECO:0000313" key="2">
    <source>
        <dbReference type="Proteomes" id="UP000194136"/>
    </source>
</evidence>
<evidence type="ECO:0000313" key="1">
    <source>
        <dbReference type="EMBL" id="ARP37975.1"/>
    </source>
</evidence>
<gene>
    <name evidence="1" type="ORF">K08M4_12190</name>
</gene>
<organism evidence="1 2">
    <name type="scientific">Vibrio syngnathi</name>
    <dbReference type="NCBI Taxonomy" id="3034029"/>
    <lineage>
        <taxon>Bacteria</taxon>
        <taxon>Pseudomonadati</taxon>
        <taxon>Pseudomonadota</taxon>
        <taxon>Gammaproteobacteria</taxon>
        <taxon>Vibrionales</taxon>
        <taxon>Vibrionaceae</taxon>
        <taxon>Vibrio</taxon>
    </lineage>
</organism>
<protein>
    <submittedName>
        <fullName evidence="1">Uncharacterized protein</fullName>
    </submittedName>
</protein>
<reference evidence="1 2" key="1">
    <citation type="submission" date="2016-10" db="EMBL/GenBank/DDBJ databases">
        <title>The High Quality Genome of Vibrio splendidus K08M4.</title>
        <authorList>
            <person name="Wendling C."/>
            <person name="Chibani C.M."/>
            <person name="Hertel R."/>
            <person name="Sproer C."/>
            <person name="Bunk B."/>
            <person name="Overmann J."/>
            <person name="Roth O."/>
            <person name="Liesegang H."/>
        </authorList>
    </citation>
    <scope>NUCLEOTIDE SEQUENCE [LARGE SCALE GENOMIC DNA]</scope>
    <source>
        <strain evidence="1 2">K08M4</strain>
    </source>
</reference>
<dbReference type="KEGG" id="vsy:K08M4_12190"/>
<keyword evidence="2" id="KW-1185">Reference proteome</keyword>
<dbReference type="AlphaFoldDB" id="A0AA34TP14"/>
<dbReference type="EMBL" id="CP017916">
    <property type="protein sequence ID" value="ARP37975.1"/>
    <property type="molecule type" value="Genomic_DNA"/>
</dbReference>